<dbReference type="InterPro" id="IPR050935">
    <property type="entry name" value="Bromo_chromatin_reader"/>
</dbReference>
<feature type="compositionally biased region" description="Low complexity" evidence="3">
    <location>
        <begin position="135"/>
        <end position="144"/>
    </location>
</feature>
<dbReference type="EMBL" id="CAICTM010002384">
    <property type="protein sequence ID" value="CAB9529043.1"/>
    <property type="molecule type" value="Genomic_DNA"/>
</dbReference>
<dbReference type="GO" id="GO:0006338">
    <property type="term" value="P:chromatin remodeling"/>
    <property type="evidence" value="ECO:0007669"/>
    <property type="project" value="TreeGrafter"/>
</dbReference>
<dbReference type="PRINTS" id="PR00503">
    <property type="entry name" value="BROMODOMAIN"/>
</dbReference>
<dbReference type="GO" id="GO:0006355">
    <property type="term" value="P:regulation of DNA-templated transcription"/>
    <property type="evidence" value="ECO:0007669"/>
    <property type="project" value="TreeGrafter"/>
</dbReference>
<dbReference type="Pfam" id="PF00439">
    <property type="entry name" value="Bromodomain"/>
    <property type="match status" value="1"/>
</dbReference>
<evidence type="ECO:0000313" key="5">
    <source>
        <dbReference type="EMBL" id="CAB9529043.1"/>
    </source>
</evidence>
<evidence type="ECO:0000256" key="3">
    <source>
        <dbReference type="SAM" id="MobiDB-lite"/>
    </source>
</evidence>
<dbReference type="PANTHER" id="PTHR22880:SF225">
    <property type="entry name" value="BROMODOMAIN-CONTAINING PROTEIN BET-1-RELATED"/>
    <property type="match status" value="1"/>
</dbReference>
<evidence type="ECO:0000259" key="4">
    <source>
        <dbReference type="PROSITE" id="PS50014"/>
    </source>
</evidence>
<keyword evidence="1 2" id="KW-0103">Bromodomain</keyword>
<dbReference type="SMART" id="SM00297">
    <property type="entry name" value="BROMO"/>
    <property type="match status" value="1"/>
</dbReference>
<protein>
    <submittedName>
        <fullName evidence="5">Bromodomain testis-specific protein</fullName>
    </submittedName>
</protein>
<dbReference type="SUPFAM" id="SSF47370">
    <property type="entry name" value="Bromodomain"/>
    <property type="match status" value="1"/>
</dbReference>
<comment type="caution">
    <text evidence="5">The sequence shown here is derived from an EMBL/GenBank/DDBJ whole genome shotgun (WGS) entry which is preliminary data.</text>
</comment>
<organism evidence="5 6">
    <name type="scientific">Seminavis robusta</name>
    <dbReference type="NCBI Taxonomy" id="568900"/>
    <lineage>
        <taxon>Eukaryota</taxon>
        <taxon>Sar</taxon>
        <taxon>Stramenopiles</taxon>
        <taxon>Ochrophyta</taxon>
        <taxon>Bacillariophyta</taxon>
        <taxon>Bacillariophyceae</taxon>
        <taxon>Bacillariophycidae</taxon>
        <taxon>Naviculales</taxon>
        <taxon>Naviculaceae</taxon>
        <taxon>Seminavis</taxon>
    </lineage>
</organism>
<evidence type="ECO:0000256" key="2">
    <source>
        <dbReference type="PROSITE-ProRule" id="PRU00035"/>
    </source>
</evidence>
<feature type="domain" description="Bromo" evidence="4">
    <location>
        <begin position="24"/>
        <end position="96"/>
    </location>
</feature>
<dbReference type="GO" id="GO:0005634">
    <property type="term" value="C:nucleus"/>
    <property type="evidence" value="ECO:0007669"/>
    <property type="project" value="TreeGrafter"/>
</dbReference>
<dbReference type="Gene3D" id="1.20.920.10">
    <property type="entry name" value="Bromodomain-like"/>
    <property type="match status" value="1"/>
</dbReference>
<name>A0A9N8HVQ2_9STRA</name>
<accession>A0A9N8HVQ2</accession>
<dbReference type="PROSITE" id="PS50014">
    <property type="entry name" value="BROMODOMAIN_2"/>
    <property type="match status" value="1"/>
</dbReference>
<evidence type="ECO:0000313" key="6">
    <source>
        <dbReference type="Proteomes" id="UP001153069"/>
    </source>
</evidence>
<evidence type="ECO:0000256" key="1">
    <source>
        <dbReference type="ARBA" id="ARBA00023117"/>
    </source>
</evidence>
<dbReference type="PANTHER" id="PTHR22880">
    <property type="entry name" value="FALZ-RELATED BROMODOMAIN-CONTAINING PROTEINS"/>
    <property type="match status" value="1"/>
</dbReference>
<keyword evidence="6" id="KW-1185">Reference proteome</keyword>
<dbReference type="GO" id="GO:0000785">
    <property type="term" value="C:chromatin"/>
    <property type="evidence" value="ECO:0007669"/>
    <property type="project" value="TreeGrafter"/>
</dbReference>
<dbReference type="AlphaFoldDB" id="A0A9N8HVQ2"/>
<gene>
    <name evidence="5" type="ORF">SEMRO_2386_G325730.1</name>
</gene>
<feature type="region of interest" description="Disordered" evidence="3">
    <location>
        <begin position="245"/>
        <end position="264"/>
    </location>
</feature>
<dbReference type="InterPro" id="IPR036427">
    <property type="entry name" value="Bromodomain-like_sf"/>
</dbReference>
<dbReference type="OrthoDB" id="21449at2759"/>
<feature type="region of interest" description="Disordered" evidence="3">
    <location>
        <begin position="121"/>
        <end position="162"/>
    </location>
</feature>
<feature type="compositionally biased region" description="Pro residues" evidence="3">
    <location>
        <begin position="152"/>
        <end position="161"/>
    </location>
</feature>
<dbReference type="InterPro" id="IPR001487">
    <property type="entry name" value="Bromodomain"/>
</dbReference>
<dbReference type="Proteomes" id="UP001153069">
    <property type="component" value="Unassembled WGS sequence"/>
</dbReference>
<sequence length="264" mass="29586">MPGPPHPTQIEPLKRLTKIVDAFLSRPDIGPFREPVDWRGLGLDDYPKIVKKMMDLGTAKRKLERNQYFSATECANDIRLIWSNCMAYNADQSDFWLLAKSFQRRFEDRYRKIRQEMDCGADLKDGDDSVPDAPPSSASKSGSGAKERAAPAPVPSSPDKPLPVDVRARFGANLFLLSGIELAHVIMKLEQECPHVLEHLSDEVITDETTPGAVPSFAPKLEINVDAINAQLFMELSNFVEERVGSKGFTEPEEAPPRPKKKRR</sequence>
<reference evidence="5" key="1">
    <citation type="submission" date="2020-06" db="EMBL/GenBank/DDBJ databases">
        <authorList>
            <consortium name="Plant Systems Biology data submission"/>
        </authorList>
    </citation>
    <scope>NUCLEOTIDE SEQUENCE</scope>
    <source>
        <strain evidence="5">D6</strain>
    </source>
</reference>
<proteinExistence type="predicted"/>